<proteinExistence type="predicted"/>
<accession>A0A2K4ZKM9</accession>
<evidence type="ECO:0000313" key="1">
    <source>
        <dbReference type="EMBL" id="SOY31043.1"/>
    </source>
</evidence>
<dbReference type="RefSeq" id="WP_103241053.1">
    <property type="nucleotide sequence ID" value="NZ_JANJZD010000024.1"/>
</dbReference>
<reference evidence="1 2" key="1">
    <citation type="submission" date="2018-01" db="EMBL/GenBank/DDBJ databases">
        <authorList>
            <person name="Gaut B.S."/>
            <person name="Morton B.R."/>
            <person name="Clegg M.T."/>
            <person name="Duvall M.R."/>
        </authorList>
    </citation>
    <scope>NUCLEOTIDE SEQUENCE [LARGE SCALE GENOMIC DNA]</scope>
    <source>
        <strain evidence="1">GP69</strain>
    </source>
</reference>
<keyword evidence="2" id="KW-1185">Reference proteome</keyword>
<evidence type="ECO:0000313" key="2">
    <source>
        <dbReference type="Proteomes" id="UP000236311"/>
    </source>
</evidence>
<organism evidence="1 2">
    <name type="scientific">Acetatifactor muris</name>
    <dbReference type="NCBI Taxonomy" id="879566"/>
    <lineage>
        <taxon>Bacteria</taxon>
        <taxon>Bacillati</taxon>
        <taxon>Bacillota</taxon>
        <taxon>Clostridia</taxon>
        <taxon>Lachnospirales</taxon>
        <taxon>Lachnospiraceae</taxon>
        <taxon>Acetatifactor</taxon>
    </lineage>
</organism>
<dbReference type="OrthoDB" id="9842734at2"/>
<dbReference type="Proteomes" id="UP000236311">
    <property type="component" value="Unassembled WGS sequence"/>
</dbReference>
<sequence length="85" mass="9735">MDENRIESLVKWWKETDTQGMDIGKHLINPLMEAFGEDADAILSYLDKMEPGDLKVVSGCFESIYRKFMTDDVYNALGELEDKIA</sequence>
<dbReference type="AlphaFoldDB" id="A0A2K4ZKM9"/>
<dbReference type="EMBL" id="OFSM01000021">
    <property type="protein sequence ID" value="SOY31043.1"/>
    <property type="molecule type" value="Genomic_DNA"/>
</dbReference>
<name>A0A2K4ZKM9_9FIRM</name>
<protein>
    <submittedName>
        <fullName evidence="1">Uncharacterized protein</fullName>
    </submittedName>
</protein>
<gene>
    <name evidence="1" type="ORF">AMURIS_03777</name>
</gene>